<evidence type="ECO:0000313" key="3">
    <source>
        <dbReference type="Proteomes" id="UP001158066"/>
    </source>
</evidence>
<dbReference type="InterPro" id="IPR011051">
    <property type="entry name" value="RmlC_Cupin_sf"/>
</dbReference>
<dbReference type="Pfam" id="PF07883">
    <property type="entry name" value="Cupin_2"/>
    <property type="match status" value="1"/>
</dbReference>
<protein>
    <submittedName>
        <fullName evidence="2">Cupin domain-containing protein</fullName>
    </submittedName>
</protein>
<organism evidence="2 3">
    <name type="scientific">Anoxynatronum buryatiense</name>
    <dbReference type="NCBI Taxonomy" id="489973"/>
    <lineage>
        <taxon>Bacteria</taxon>
        <taxon>Bacillati</taxon>
        <taxon>Bacillota</taxon>
        <taxon>Clostridia</taxon>
        <taxon>Eubacteriales</taxon>
        <taxon>Clostridiaceae</taxon>
        <taxon>Anoxynatronum</taxon>
    </lineage>
</organism>
<dbReference type="InterPro" id="IPR013096">
    <property type="entry name" value="Cupin_2"/>
</dbReference>
<sequence length="110" mass="12349">MKVMKNIEPLVAISIGEMVENSAHTIASKAICATETTDVRFFSYAKGESISKEYQEEDSLIYVYEGKLKIRFHQSDEQVVSKGEMMVLPSNVPYGIEVLEDSKSLNILVK</sequence>
<name>A0AA45WWF0_9CLOT</name>
<dbReference type="SUPFAM" id="SSF51182">
    <property type="entry name" value="RmlC-like cupins"/>
    <property type="match status" value="1"/>
</dbReference>
<gene>
    <name evidence="2" type="ORF">SAMN06296020_10546</name>
</gene>
<dbReference type="AlphaFoldDB" id="A0AA45WWF0"/>
<dbReference type="Proteomes" id="UP001158066">
    <property type="component" value="Unassembled WGS sequence"/>
</dbReference>
<dbReference type="InterPro" id="IPR014710">
    <property type="entry name" value="RmlC-like_jellyroll"/>
</dbReference>
<dbReference type="RefSeq" id="WP_283408978.1">
    <property type="nucleotide sequence ID" value="NZ_FXUF01000005.1"/>
</dbReference>
<accession>A0AA45WWF0</accession>
<comment type="caution">
    <text evidence="2">The sequence shown here is derived from an EMBL/GenBank/DDBJ whole genome shotgun (WGS) entry which is preliminary data.</text>
</comment>
<feature type="domain" description="Cupin type-2" evidence="1">
    <location>
        <begin position="41"/>
        <end position="102"/>
    </location>
</feature>
<dbReference type="EMBL" id="FXUF01000005">
    <property type="protein sequence ID" value="SMP53738.1"/>
    <property type="molecule type" value="Genomic_DNA"/>
</dbReference>
<reference evidence="2" key="1">
    <citation type="submission" date="2017-05" db="EMBL/GenBank/DDBJ databases">
        <authorList>
            <person name="Varghese N."/>
            <person name="Submissions S."/>
        </authorList>
    </citation>
    <scope>NUCLEOTIDE SEQUENCE</scope>
    <source>
        <strain evidence="2">Su22</strain>
    </source>
</reference>
<proteinExistence type="predicted"/>
<keyword evidence="3" id="KW-1185">Reference proteome</keyword>
<dbReference type="Gene3D" id="2.60.120.10">
    <property type="entry name" value="Jelly Rolls"/>
    <property type="match status" value="1"/>
</dbReference>
<evidence type="ECO:0000259" key="1">
    <source>
        <dbReference type="Pfam" id="PF07883"/>
    </source>
</evidence>
<evidence type="ECO:0000313" key="2">
    <source>
        <dbReference type="EMBL" id="SMP53738.1"/>
    </source>
</evidence>